<keyword evidence="1 3" id="KW-0597">Phosphoprotein</keyword>
<evidence type="ECO:0000256" key="3">
    <source>
        <dbReference type="PROSITE-ProRule" id="PRU00169"/>
    </source>
</evidence>
<accession>D7CQB6</accession>
<dbReference type="SUPFAM" id="SSF46894">
    <property type="entry name" value="C-terminal effector domain of the bipartite response regulators"/>
    <property type="match status" value="1"/>
</dbReference>
<dbReference type="OrthoDB" id="9780312at2"/>
<dbReference type="GO" id="GO:0006355">
    <property type="term" value="P:regulation of DNA-templated transcription"/>
    <property type="evidence" value="ECO:0007669"/>
    <property type="project" value="InterPro"/>
</dbReference>
<dbReference type="InterPro" id="IPR001789">
    <property type="entry name" value="Sig_transdc_resp-reg_receiver"/>
</dbReference>
<dbReference type="InterPro" id="IPR011006">
    <property type="entry name" value="CheY-like_superfamily"/>
</dbReference>
<dbReference type="Pfam" id="PF00196">
    <property type="entry name" value="GerE"/>
    <property type="match status" value="1"/>
</dbReference>
<keyword evidence="2" id="KW-0238">DNA-binding</keyword>
<dbReference type="PROSITE" id="PS50110">
    <property type="entry name" value="RESPONSE_REGULATORY"/>
    <property type="match status" value="1"/>
</dbReference>
<gene>
    <name evidence="6" type="ordered locus">Trad_1782</name>
</gene>
<reference evidence="7" key="1">
    <citation type="submission" date="2010-05" db="EMBL/GenBank/DDBJ databases">
        <title>The complete genome of Truepera radiovictris DSM 17093.</title>
        <authorList>
            <consortium name="US DOE Joint Genome Institute (JGI-PGF)"/>
            <person name="Lucas S."/>
            <person name="Copeland A."/>
            <person name="Lapidus A."/>
            <person name="Glavina del Rio T."/>
            <person name="Dalin E."/>
            <person name="Tice H."/>
            <person name="Bruce D."/>
            <person name="Goodwin L."/>
            <person name="Pitluck S."/>
            <person name="Kyrpides N."/>
            <person name="Mavromatis K."/>
            <person name="Ovchinnikova G."/>
            <person name="Munk A.C."/>
            <person name="Detter J.C."/>
            <person name="Han C."/>
            <person name="Tapia R."/>
            <person name="Land M."/>
            <person name="Hauser L."/>
            <person name="Markowitz V."/>
            <person name="Cheng J.-F."/>
            <person name="Hugenholtz P."/>
            <person name="Woyke T."/>
            <person name="Wu D."/>
            <person name="Tindall B."/>
            <person name="Pomrenke H.G."/>
            <person name="Brambilla E."/>
            <person name="Klenk H.-P."/>
            <person name="Eisen J.A."/>
        </authorList>
    </citation>
    <scope>NUCLEOTIDE SEQUENCE [LARGE SCALE GENOMIC DNA]</scope>
    <source>
        <strain evidence="7">DSM 17093 / CIP 108686 / LMG 22925 / RQ-24</strain>
    </source>
</reference>
<evidence type="ECO:0000256" key="1">
    <source>
        <dbReference type="ARBA" id="ARBA00022553"/>
    </source>
</evidence>
<dbReference type="eggNOG" id="COG2197">
    <property type="taxonomic scope" value="Bacteria"/>
</dbReference>
<dbReference type="EMBL" id="CP002049">
    <property type="protein sequence ID" value="ADI14900.1"/>
    <property type="molecule type" value="Genomic_DNA"/>
</dbReference>
<dbReference type="PRINTS" id="PR00038">
    <property type="entry name" value="HTHLUXR"/>
</dbReference>
<feature type="domain" description="HTH luxR-type" evidence="4">
    <location>
        <begin position="143"/>
        <end position="208"/>
    </location>
</feature>
<dbReference type="SUPFAM" id="SSF52172">
    <property type="entry name" value="CheY-like"/>
    <property type="match status" value="1"/>
</dbReference>
<proteinExistence type="predicted"/>
<dbReference type="PANTHER" id="PTHR43214:SF43">
    <property type="entry name" value="TWO-COMPONENT RESPONSE REGULATOR"/>
    <property type="match status" value="1"/>
</dbReference>
<sequence length="211" mass="23123">MAQPRLFLVDDHAVVRSGIRLLLEAHGGALVVGEADSGEAALERVPELAPDIVLLDLTLPGMNGIETARSLKARLPSVRLIALSMHEDPEYVRGFLEAGGNGYVPKSALETQLLDAIRAVSRGEYYAPARLLAELARDLSESGPYRHVRLTERERSVLARIAQGCTYKEIAEELGISDKTVATYRERAAEKLGLKTRAELVRYALQHGLIE</sequence>
<dbReference type="SMART" id="SM00448">
    <property type="entry name" value="REC"/>
    <property type="match status" value="1"/>
</dbReference>
<dbReference type="Pfam" id="PF00072">
    <property type="entry name" value="Response_reg"/>
    <property type="match status" value="1"/>
</dbReference>
<feature type="modified residue" description="4-aspartylphosphate" evidence="3">
    <location>
        <position position="56"/>
    </location>
</feature>
<dbReference type="AlphaFoldDB" id="D7CQB6"/>
<dbReference type="GO" id="GO:0000160">
    <property type="term" value="P:phosphorelay signal transduction system"/>
    <property type="evidence" value="ECO:0007669"/>
    <property type="project" value="InterPro"/>
</dbReference>
<protein>
    <submittedName>
        <fullName evidence="6">Two component transcriptional regulator, LuxR family</fullName>
    </submittedName>
</protein>
<dbReference type="STRING" id="649638.Trad_1782"/>
<dbReference type="GO" id="GO:0003677">
    <property type="term" value="F:DNA binding"/>
    <property type="evidence" value="ECO:0007669"/>
    <property type="project" value="UniProtKB-KW"/>
</dbReference>
<dbReference type="RefSeq" id="WP_013178267.1">
    <property type="nucleotide sequence ID" value="NC_014221.1"/>
</dbReference>
<dbReference type="Gene3D" id="3.40.50.2300">
    <property type="match status" value="1"/>
</dbReference>
<dbReference type="InterPro" id="IPR058245">
    <property type="entry name" value="NreC/VraR/RcsB-like_REC"/>
</dbReference>
<evidence type="ECO:0000313" key="7">
    <source>
        <dbReference type="Proteomes" id="UP000000379"/>
    </source>
</evidence>
<evidence type="ECO:0000259" key="5">
    <source>
        <dbReference type="PROSITE" id="PS50110"/>
    </source>
</evidence>
<dbReference type="CDD" id="cd06170">
    <property type="entry name" value="LuxR_C_like"/>
    <property type="match status" value="1"/>
</dbReference>
<feature type="domain" description="Response regulatory" evidence="5">
    <location>
        <begin position="5"/>
        <end position="121"/>
    </location>
</feature>
<name>D7CQB6_TRURR</name>
<dbReference type="CDD" id="cd17535">
    <property type="entry name" value="REC_NarL-like"/>
    <property type="match status" value="1"/>
</dbReference>
<evidence type="ECO:0000256" key="2">
    <source>
        <dbReference type="ARBA" id="ARBA00023125"/>
    </source>
</evidence>
<dbReference type="HOGENOM" id="CLU_000445_90_1_0"/>
<dbReference type="KEGG" id="tra:Trad_1782"/>
<organism evidence="6 7">
    <name type="scientific">Truepera radiovictrix (strain DSM 17093 / CIP 108686 / LMG 22925 / RQ-24)</name>
    <dbReference type="NCBI Taxonomy" id="649638"/>
    <lineage>
        <taxon>Bacteria</taxon>
        <taxon>Thermotogati</taxon>
        <taxon>Deinococcota</taxon>
        <taxon>Deinococci</taxon>
        <taxon>Trueperales</taxon>
        <taxon>Trueperaceae</taxon>
        <taxon>Truepera</taxon>
    </lineage>
</organism>
<dbReference type="InterPro" id="IPR039420">
    <property type="entry name" value="WalR-like"/>
</dbReference>
<dbReference type="InterPro" id="IPR000792">
    <property type="entry name" value="Tscrpt_reg_LuxR_C"/>
</dbReference>
<dbReference type="PROSITE" id="PS00622">
    <property type="entry name" value="HTH_LUXR_1"/>
    <property type="match status" value="1"/>
</dbReference>
<keyword evidence="7" id="KW-1185">Reference proteome</keyword>
<dbReference type="Proteomes" id="UP000000379">
    <property type="component" value="Chromosome"/>
</dbReference>
<evidence type="ECO:0000313" key="6">
    <source>
        <dbReference type="EMBL" id="ADI14900.1"/>
    </source>
</evidence>
<dbReference type="PROSITE" id="PS50043">
    <property type="entry name" value="HTH_LUXR_2"/>
    <property type="match status" value="1"/>
</dbReference>
<evidence type="ECO:0000259" key="4">
    <source>
        <dbReference type="PROSITE" id="PS50043"/>
    </source>
</evidence>
<dbReference type="InterPro" id="IPR016032">
    <property type="entry name" value="Sig_transdc_resp-reg_C-effctor"/>
</dbReference>
<reference evidence="6 7" key="2">
    <citation type="journal article" date="2011" name="Stand. Genomic Sci.">
        <title>Complete genome sequence of Truepera radiovictrix type strain (RQ-24).</title>
        <authorList>
            <person name="Ivanova N."/>
            <person name="Rohde C."/>
            <person name="Munk C."/>
            <person name="Nolan M."/>
            <person name="Lucas S."/>
            <person name="Del Rio T.G."/>
            <person name="Tice H."/>
            <person name="Deshpande S."/>
            <person name="Cheng J.F."/>
            <person name="Tapia R."/>
            <person name="Han C."/>
            <person name="Goodwin L."/>
            <person name="Pitluck S."/>
            <person name="Liolios K."/>
            <person name="Mavromatis K."/>
            <person name="Mikhailova N."/>
            <person name="Pati A."/>
            <person name="Chen A."/>
            <person name="Palaniappan K."/>
            <person name="Land M."/>
            <person name="Hauser L."/>
            <person name="Chang Y.J."/>
            <person name="Jeffries C.D."/>
            <person name="Brambilla E."/>
            <person name="Rohde M."/>
            <person name="Goker M."/>
            <person name="Tindall B.J."/>
            <person name="Woyke T."/>
            <person name="Bristow J."/>
            <person name="Eisen J.A."/>
            <person name="Markowitz V."/>
            <person name="Hugenholtz P."/>
            <person name="Kyrpides N.C."/>
            <person name="Klenk H.P."/>
            <person name="Lapidus A."/>
        </authorList>
    </citation>
    <scope>NUCLEOTIDE SEQUENCE [LARGE SCALE GENOMIC DNA]</scope>
    <source>
        <strain evidence="7">DSM 17093 / CIP 108686 / LMG 22925 / RQ-24</strain>
    </source>
</reference>
<dbReference type="SMART" id="SM00421">
    <property type="entry name" value="HTH_LUXR"/>
    <property type="match status" value="1"/>
</dbReference>
<dbReference type="PANTHER" id="PTHR43214">
    <property type="entry name" value="TWO-COMPONENT RESPONSE REGULATOR"/>
    <property type="match status" value="1"/>
</dbReference>